<dbReference type="GeneID" id="77470515"/>
<evidence type="ECO:0000256" key="3">
    <source>
        <dbReference type="ARBA" id="ARBA00023172"/>
    </source>
</evidence>
<dbReference type="PANTHER" id="PTHR30349">
    <property type="entry name" value="PHAGE INTEGRASE-RELATED"/>
    <property type="match status" value="1"/>
</dbReference>
<keyword evidence="3" id="KW-0233">DNA recombination</keyword>
<evidence type="ECO:0000313" key="5">
    <source>
        <dbReference type="EMBL" id="PST41065.1"/>
    </source>
</evidence>
<dbReference type="Proteomes" id="UP000241201">
    <property type="component" value="Unassembled WGS sequence"/>
</dbReference>
<dbReference type="GO" id="GO:0006310">
    <property type="term" value="P:DNA recombination"/>
    <property type="evidence" value="ECO:0007669"/>
    <property type="project" value="UniProtKB-KW"/>
</dbReference>
<accession>A0A2T3G0I6</accession>
<reference evidence="6" key="1">
    <citation type="submission" date="2018-03" db="EMBL/GenBank/DDBJ databases">
        <title>Lachnoclostridium SNUG30370 gen.nov., sp.nov., isolated from human faeces.</title>
        <authorList>
            <person name="Seo B."/>
            <person name="Jeon K."/>
            <person name="Ko G."/>
        </authorList>
    </citation>
    <scope>NUCLEOTIDE SEQUENCE [LARGE SCALE GENOMIC DNA]</scope>
    <source>
        <strain evidence="6">SNUG30370</strain>
    </source>
</reference>
<proteinExistence type="predicted"/>
<dbReference type="GO" id="GO:0015074">
    <property type="term" value="P:DNA integration"/>
    <property type="evidence" value="ECO:0007669"/>
    <property type="project" value="UniProtKB-KW"/>
</dbReference>
<protein>
    <recommendedName>
        <fullName evidence="4">Tyr recombinase domain-containing protein</fullName>
    </recommendedName>
</protein>
<evidence type="ECO:0000256" key="1">
    <source>
        <dbReference type="ARBA" id="ARBA00004496"/>
    </source>
</evidence>
<keyword evidence="6" id="KW-1185">Reference proteome</keyword>
<dbReference type="SUPFAM" id="SSF56349">
    <property type="entry name" value="DNA breaking-rejoining enzymes"/>
    <property type="match status" value="1"/>
</dbReference>
<dbReference type="Gene3D" id="1.10.443.10">
    <property type="entry name" value="Intergrase catalytic core"/>
    <property type="match status" value="1"/>
</dbReference>
<dbReference type="CDD" id="cd00397">
    <property type="entry name" value="DNA_BRE_C"/>
    <property type="match status" value="1"/>
</dbReference>
<dbReference type="InterPro" id="IPR013762">
    <property type="entry name" value="Integrase-like_cat_sf"/>
</dbReference>
<evidence type="ECO:0000259" key="4">
    <source>
        <dbReference type="PROSITE" id="PS51898"/>
    </source>
</evidence>
<feature type="domain" description="Tyr recombinase" evidence="4">
    <location>
        <begin position="191"/>
        <end position="460"/>
    </location>
</feature>
<dbReference type="GO" id="GO:0003677">
    <property type="term" value="F:DNA binding"/>
    <property type="evidence" value="ECO:0007669"/>
    <property type="project" value="InterPro"/>
</dbReference>
<evidence type="ECO:0000313" key="6">
    <source>
        <dbReference type="Proteomes" id="UP000241201"/>
    </source>
</evidence>
<name>A0A2T3G0I6_9FIRM</name>
<dbReference type="EMBL" id="PYLP01000004">
    <property type="protein sequence ID" value="PST41065.1"/>
    <property type="molecule type" value="Genomic_DNA"/>
</dbReference>
<evidence type="ECO:0000256" key="2">
    <source>
        <dbReference type="ARBA" id="ARBA00022908"/>
    </source>
</evidence>
<gene>
    <name evidence="5" type="ORF">C7U55_05335</name>
</gene>
<dbReference type="RefSeq" id="WP_106987675.1">
    <property type="nucleotide sequence ID" value="NZ_PYLP01000004.1"/>
</dbReference>
<comment type="caution">
    <text evidence="5">The sequence shown here is derived from an EMBL/GenBank/DDBJ whole genome shotgun (WGS) entry which is preliminary data.</text>
</comment>
<dbReference type="AlphaFoldDB" id="A0A2T3G0I6"/>
<organism evidence="5 6">
    <name type="scientific">Faecalibacillus faecis</name>
    <dbReference type="NCBI Taxonomy" id="1982628"/>
    <lineage>
        <taxon>Bacteria</taxon>
        <taxon>Bacillati</taxon>
        <taxon>Bacillota</taxon>
        <taxon>Erysipelotrichia</taxon>
        <taxon>Erysipelotrichales</taxon>
        <taxon>Coprobacillaceae</taxon>
        <taxon>Faecalibacillus</taxon>
    </lineage>
</organism>
<comment type="subcellular location">
    <subcellularLocation>
        <location evidence="1">Cytoplasm</location>
    </subcellularLocation>
</comment>
<dbReference type="GO" id="GO:0005737">
    <property type="term" value="C:cytoplasm"/>
    <property type="evidence" value="ECO:0007669"/>
    <property type="project" value="UniProtKB-SubCell"/>
</dbReference>
<dbReference type="InterPro" id="IPR050090">
    <property type="entry name" value="Tyrosine_recombinase_XerCD"/>
</dbReference>
<dbReference type="InterPro" id="IPR002104">
    <property type="entry name" value="Integrase_catalytic"/>
</dbReference>
<dbReference type="PROSITE" id="PS51898">
    <property type="entry name" value="TYR_RECOMBINASE"/>
    <property type="match status" value="1"/>
</dbReference>
<sequence length="479" mass="56708">MKVIKEFKIKNKSCYRVQEIIKEQIISDKVINVEQYSTYIDGKRKTIIYHTDKTFDEDVYKYLNNEINFLSENTQRKFGCAFKVMTVWEEIIGKRFTEFNYRDVQKFVFFLYGKSSLSGTTKMELKTCRSSETVNIILSEIKALYKSVKQIFGYEEITPFDNLLKERNYSSPRVYLGNEISDALGSQMYKEVPKYIKQEEFNHLLDITQSKPLPKRTKKNRNKIRKIKATKLRDDIMLCLMFHGGLRIGEVLGLTMEDFEFVQNDNGENLCKIIIRNRVSDKNFQNAKTVQNVKEKTAYRTSTYYEKDIGYQEVYILEDLAGLYEKINDYIDSFHRYAEKKLNAKYKETIADAVGEFKKIKKTNHYLFLNELGGLLKYSAWNKHLRQIYEDAGLQVDFESRKVNLSHRLRHGFVMKLISDYKVRSDADLVYIMKRTRHKSIQSLYVYINPTPKEIINQQVELENFILNNQDNEMDKDDN</sequence>
<dbReference type="PANTHER" id="PTHR30349:SF77">
    <property type="entry name" value="TYROSINE RECOMBINASE XERC"/>
    <property type="match status" value="1"/>
</dbReference>
<keyword evidence="2" id="KW-0229">DNA integration</keyword>
<dbReference type="InterPro" id="IPR011010">
    <property type="entry name" value="DNA_brk_join_enz"/>
</dbReference>